<dbReference type="AlphaFoldDB" id="A0A923E012"/>
<accession>A0A923E012</accession>
<evidence type="ECO:0000313" key="4">
    <source>
        <dbReference type="Proteomes" id="UP000601055"/>
    </source>
</evidence>
<keyword evidence="2" id="KW-0732">Signal</keyword>
<keyword evidence="4" id="KW-1185">Reference proteome</keyword>
<keyword evidence="1" id="KW-0812">Transmembrane</keyword>
<dbReference type="Proteomes" id="UP000601055">
    <property type="component" value="Unassembled WGS sequence"/>
</dbReference>
<evidence type="ECO:0000313" key="3">
    <source>
        <dbReference type="EMBL" id="MBB2147259.1"/>
    </source>
</evidence>
<sequence length="116" mass="12274">MLKVLVAFLLFFLVSSSVNAASGCIDAARTTIYTSFQSGQGYWRSNSGVPSTGGCFYVYTGAVCSIGSAGTNNGFLGDTTDPQQCPIDDYVWIMVALVGGLGYFIVRKQNAFAIGK</sequence>
<dbReference type="RefSeq" id="WP_182923875.1">
    <property type="nucleotide sequence ID" value="NZ_WNXD01000002.1"/>
</dbReference>
<gene>
    <name evidence="3" type="ORF">GM921_17290</name>
</gene>
<comment type="caution">
    <text evidence="3">The sequence shown here is derived from an EMBL/GenBank/DDBJ whole genome shotgun (WGS) entry which is preliminary data.</text>
</comment>
<name>A0A923E012_9SPHI</name>
<feature type="chain" id="PRO_5036942587" description="Secreted protein with PEP-CTERM sorting signal" evidence="2">
    <location>
        <begin position="21"/>
        <end position="116"/>
    </location>
</feature>
<protein>
    <recommendedName>
        <fullName evidence="5">Secreted protein with PEP-CTERM sorting signal</fullName>
    </recommendedName>
</protein>
<organism evidence="3 4">
    <name type="scientific">Pedobacter planticolens</name>
    <dbReference type="NCBI Taxonomy" id="2679964"/>
    <lineage>
        <taxon>Bacteria</taxon>
        <taxon>Pseudomonadati</taxon>
        <taxon>Bacteroidota</taxon>
        <taxon>Sphingobacteriia</taxon>
        <taxon>Sphingobacteriales</taxon>
        <taxon>Sphingobacteriaceae</taxon>
        <taxon>Pedobacter</taxon>
    </lineage>
</organism>
<evidence type="ECO:0008006" key="5">
    <source>
        <dbReference type="Google" id="ProtNLM"/>
    </source>
</evidence>
<keyword evidence="1" id="KW-1133">Transmembrane helix</keyword>
<feature type="signal peptide" evidence="2">
    <location>
        <begin position="1"/>
        <end position="20"/>
    </location>
</feature>
<feature type="transmembrane region" description="Helical" evidence="1">
    <location>
        <begin position="90"/>
        <end position="106"/>
    </location>
</feature>
<dbReference type="EMBL" id="WNXD01000002">
    <property type="protein sequence ID" value="MBB2147259.1"/>
    <property type="molecule type" value="Genomic_DNA"/>
</dbReference>
<reference evidence="3" key="1">
    <citation type="submission" date="2019-11" db="EMBL/GenBank/DDBJ databases">
        <title>Description of Pedobacter sp. LMG 31464T.</title>
        <authorList>
            <person name="Carlier A."/>
            <person name="Qi S."/>
            <person name="Vandamme P."/>
        </authorList>
    </citation>
    <scope>NUCLEOTIDE SEQUENCE</scope>
    <source>
        <strain evidence="3">LMG 31464</strain>
    </source>
</reference>
<evidence type="ECO:0000256" key="1">
    <source>
        <dbReference type="SAM" id="Phobius"/>
    </source>
</evidence>
<dbReference type="PROSITE" id="PS51257">
    <property type="entry name" value="PROKAR_LIPOPROTEIN"/>
    <property type="match status" value="1"/>
</dbReference>
<proteinExistence type="predicted"/>
<keyword evidence="1" id="KW-0472">Membrane</keyword>
<evidence type="ECO:0000256" key="2">
    <source>
        <dbReference type="SAM" id="SignalP"/>
    </source>
</evidence>